<evidence type="ECO:0000313" key="3">
    <source>
        <dbReference type="Proteomes" id="UP000094336"/>
    </source>
</evidence>
<sequence>MARTRSAIPGTPVKGSKPNTPKGKKAAPSAEVTPSKTESANSTPVKKVTPAKKNGSAKSTPVRKTSTKPKGKVVKGEIEASEEVPGAQKKKQVATPVIAAAPVDIKSEVLETAISELIKFVKTQNTAKDSSNQLFSTEDEDAGIFVKITTKKFFSDKPNFKPKSIRVPHSVHDLDNLSVCLFVRDDLIDSSLLEKIESSDIKNLSKIITGKQLKGEYKQYEAKRKLASEYDLFLVDDALMNSVPKTLGSIFYSSNKKAPLPIKVSSLNKLSDDKKSFSLVTFANQIAAKINSTSFLPPMGVNIVVKIGQRTLLDEAALKENLYAVLAYFFQNHSDNLRTIEIKSESSPAIPIYYAKTLYSEEDVLAEKTVSEDEELSAIDGVPQGVKLTEFEKGLLELGDEAQISKLGKKFKKGTKLNNKRQRVEEEKAETLTPTKKAKKSTK</sequence>
<gene>
    <name evidence="2" type="ORF">BABINDRAFT_163838</name>
</gene>
<dbReference type="Pfam" id="PF00687">
    <property type="entry name" value="Ribosomal_L1"/>
    <property type="match status" value="1"/>
</dbReference>
<dbReference type="STRING" id="984486.A0A1E3QHD5"/>
<proteinExistence type="predicted"/>
<feature type="compositionally biased region" description="Polar residues" evidence="1">
    <location>
        <begin position="32"/>
        <end position="44"/>
    </location>
</feature>
<evidence type="ECO:0008006" key="4">
    <source>
        <dbReference type="Google" id="ProtNLM"/>
    </source>
</evidence>
<organism evidence="2 3">
    <name type="scientific">Babjeviella inositovora NRRL Y-12698</name>
    <dbReference type="NCBI Taxonomy" id="984486"/>
    <lineage>
        <taxon>Eukaryota</taxon>
        <taxon>Fungi</taxon>
        <taxon>Dikarya</taxon>
        <taxon>Ascomycota</taxon>
        <taxon>Saccharomycotina</taxon>
        <taxon>Pichiomycetes</taxon>
        <taxon>Serinales incertae sedis</taxon>
        <taxon>Babjeviella</taxon>
    </lineage>
</organism>
<dbReference type="RefSeq" id="XP_018982434.1">
    <property type="nucleotide sequence ID" value="XM_019130132.1"/>
</dbReference>
<keyword evidence="3" id="KW-1185">Reference proteome</keyword>
<dbReference type="SUPFAM" id="SSF56808">
    <property type="entry name" value="Ribosomal protein L1"/>
    <property type="match status" value="1"/>
</dbReference>
<dbReference type="AlphaFoldDB" id="A0A1E3QHD5"/>
<dbReference type="EMBL" id="KV454443">
    <property type="protein sequence ID" value="ODQ77106.1"/>
    <property type="molecule type" value="Genomic_DNA"/>
</dbReference>
<evidence type="ECO:0000256" key="1">
    <source>
        <dbReference type="SAM" id="MobiDB-lite"/>
    </source>
</evidence>
<dbReference type="InterPro" id="IPR023674">
    <property type="entry name" value="Ribosomal_uL1-like"/>
</dbReference>
<dbReference type="InterPro" id="IPR016095">
    <property type="entry name" value="Ribosomal_uL1_3-a/b-sand"/>
</dbReference>
<feature type="region of interest" description="Disordered" evidence="1">
    <location>
        <begin position="418"/>
        <end position="443"/>
    </location>
</feature>
<dbReference type="Gene3D" id="3.40.50.790">
    <property type="match status" value="1"/>
</dbReference>
<feature type="region of interest" description="Disordered" evidence="1">
    <location>
        <begin position="1"/>
        <end position="91"/>
    </location>
</feature>
<name>A0A1E3QHD5_9ASCO</name>
<dbReference type="OrthoDB" id="10251727at2759"/>
<protein>
    <recommendedName>
        <fullName evidence="4">Ribosomal protein L1</fullName>
    </recommendedName>
</protein>
<accession>A0A1E3QHD5</accession>
<dbReference type="Proteomes" id="UP000094336">
    <property type="component" value="Unassembled WGS sequence"/>
</dbReference>
<reference evidence="3" key="1">
    <citation type="submission" date="2016-05" db="EMBL/GenBank/DDBJ databases">
        <title>Comparative genomics of biotechnologically important yeasts.</title>
        <authorList>
            <consortium name="DOE Joint Genome Institute"/>
            <person name="Riley R."/>
            <person name="Haridas S."/>
            <person name="Wolfe K.H."/>
            <person name="Lopes M.R."/>
            <person name="Hittinger C.T."/>
            <person name="Goker M."/>
            <person name="Salamov A."/>
            <person name="Wisecaver J."/>
            <person name="Long T.M."/>
            <person name="Aerts A.L."/>
            <person name="Barry K."/>
            <person name="Choi C."/>
            <person name="Clum A."/>
            <person name="Coughlan A.Y."/>
            <person name="Deshpande S."/>
            <person name="Douglass A.P."/>
            <person name="Hanson S.J."/>
            <person name="Klenk H.-P."/>
            <person name="Labutti K."/>
            <person name="Lapidus A."/>
            <person name="Lindquist E."/>
            <person name="Lipzen A."/>
            <person name="Meier-Kolthoff J.P."/>
            <person name="Ohm R.A."/>
            <person name="Otillar R.P."/>
            <person name="Pangilinan J."/>
            <person name="Peng Y."/>
            <person name="Rokas A."/>
            <person name="Rosa C.A."/>
            <person name="Scheuner C."/>
            <person name="Sibirny A.A."/>
            <person name="Slot J.C."/>
            <person name="Stielow J.B."/>
            <person name="Sun H."/>
            <person name="Kurtzman C.P."/>
            <person name="Blackwell M."/>
            <person name="Grigoriev I.V."/>
            <person name="Jeffries T.W."/>
        </authorList>
    </citation>
    <scope>NUCLEOTIDE SEQUENCE [LARGE SCALE GENOMIC DNA]</scope>
    <source>
        <strain evidence="3">NRRL Y-12698</strain>
    </source>
</reference>
<evidence type="ECO:0000313" key="2">
    <source>
        <dbReference type="EMBL" id="ODQ77106.1"/>
    </source>
</evidence>
<dbReference type="InterPro" id="IPR028364">
    <property type="entry name" value="Ribosomal_uL1/biogenesis"/>
</dbReference>
<dbReference type="GeneID" id="30147985"/>